<sequence length="154" mass="17773">MVYQIDLQDLESLNHLIFDASVEFEDLEKLSIESPIELKLERRSFENVKRKKFLFWSSTTFDGKTSLLKLHGVKDIQLEGIDDRFKNNHFINEIAFNSLDNALELKTVFGLRIKFVLDSGFRGELIDIGDSDFGTGSLFGSKGFTKNEWDTRNK</sequence>
<dbReference type="EMBL" id="BMFP01000001">
    <property type="protein sequence ID" value="GGG01889.1"/>
    <property type="molecule type" value="Genomic_DNA"/>
</dbReference>
<comment type="caution">
    <text evidence="1">The sequence shown here is derived from an EMBL/GenBank/DDBJ whole genome shotgun (WGS) entry which is preliminary data.</text>
</comment>
<evidence type="ECO:0000313" key="1">
    <source>
        <dbReference type="EMBL" id="GGG01889.1"/>
    </source>
</evidence>
<organism evidence="1 2">
    <name type="scientific">Pontibacter amylolyticus</name>
    <dbReference type="NCBI Taxonomy" id="1424080"/>
    <lineage>
        <taxon>Bacteria</taxon>
        <taxon>Pseudomonadati</taxon>
        <taxon>Bacteroidota</taxon>
        <taxon>Cytophagia</taxon>
        <taxon>Cytophagales</taxon>
        <taxon>Hymenobacteraceae</taxon>
        <taxon>Pontibacter</taxon>
    </lineage>
</organism>
<protein>
    <submittedName>
        <fullName evidence="1">Uncharacterized protein</fullName>
    </submittedName>
</protein>
<keyword evidence="2" id="KW-1185">Reference proteome</keyword>
<evidence type="ECO:0000313" key="2">
    <source>
        <dbReference type="Proteomes" id="UP000634043"/>
    </source>
</evidence>
<dbReference type="RefSeq" id="WP_188499781.1">
    <property type="nucleotide sequence ID" value="NZ_BMFP01000001.1"/>
</dbReference>
<proteinExistence type="predicted"/>
<dbReference type="Proteomes" id="UP000634043">
    <property type="component" value="Unassembled WGS sequence"/>
</dbReference>
<reference evidence="2" key="1">
    <citation type="journal article" date="2019" name="Int. J. Syst. Evol. Microbiol.">
        <title>The Global Catalogue of Microorganisms (GCM) 10K type strain sequencing project: providing services to taxonomists for standard genome sequencing and annotation.</title>
        <authorList>
            <consortium name="The Broad Institute Genomics Platform"/>
            <consortium name="The Broad Institute Genome Sequencing Center for Infectious Disease"/>
            <person name="Wu L."/>
            <person name="Ma J."/>
        </authorList>
    </citation>
    <scope>NUCLEOTIDE SEQUENCE [LARGE SCALE GENOMIC DNA]</scope>
    <source>
        <strain evidence="2">CGMCC 1.12749</strain>
    </source>
</reference>
<accession>A0ABQ1VVS8</accession>
<name>A0ABQ1VVS8_9BACT</name>
<gene>
    <name evidence="1" type="ORF">GCM10011323_03470</name>
</gene>